<dbReference type="InterPro" id="IPR009003">
    <property type="entry name" value="Peptidase_S1_PA"/>
</dbReference>
<dbReference type="GO" id="GO:0006508">
    <property type="term" value="P:proteolysis"/>
    <property type="evidence" value="ECO:0007669"/>
    <property type="project" value="UniProtKB-KW"/>
</dbReference>
<feature type="chain" id="PRO_5010358914" evidence="3">
    <location>
        <begin position="25"/>
        <end position="294"/>
    </location>
</feature>
<dbReference type="Gene3D" id="2.40.10.10">
    <property type="entry name" value="Trypsin-like serine proteases"/>
    <property type="match status" value="1"/>
</dbReference>
<reference evidence="5 6" key="1">
    <citation type="journal article" date="2016" name="Mol. Biol. Evol.">
        <title>Genome-Wide Survey of Gut Fungi (Harpellales) Reveals the First Horizontally Transferred Ubiquitin Gene from a Mosquito Host.</title>
        <authorList>
            <person name="Wang Y."/>
            <person name="White M.M."/>
            <person name="Kvist S."/>
            <person name="Moncalvo J.M."/>
        </authorList>
    </citation>
    <scope>NUCLEOTIDE SEQUENCE [LARGE SCALE GENOMIC DNA]</scope>
    <source>
        <strain evidence="5 6">ALG-7-W6</strain>
    </source>
</reference>
<protein>
    <submittedName>
        <fullName evidence="5">Serine protease 56</fullName>
    </submittedName>
</protein>
<dbReference type="InterPro" id="IPR001254">
    <property type="entry name" value="Trypsin_dom"/>
</dbReference>
<evidence type="ECO:0000313" key="6">
    <source>
        <dbReference type="Proteomes" id="UP000187455"/>
    </source>
</evidence>
<dbReference type="InterPro" id="IPR051333">
    <property type="entry name" value="CLIP_Serine_Protease"/>
</dbReference>
<dbReference type="PRINTS" id="PR00722">
    <property type="entry name" value="CHYMOTRYPSIN"/>
</dbReference>
<organism evidence="5 6">
    <name type="scientific">Smittium mucronatum</name>
    <dbReference type="NCBI Taxonomy" id="133383"/>
    <lineage>
        <taxon>Eukaryota</taxon>
        <taxon>Fungi</taxon>
        <taxon>Fungi incertae sedis</taxon>
        <taxon>Zoopagomycota</taxon>
        <taxon>Kickxellomycotina</taxon>
        <taxon>Harpellomycetes</taxon>
        <taxon>Harpellales</taxon>
        <taxon>Legeriomycetaceae</taxon>
        <taxon>Smittium</taxon>
    </lineage>
</organism>
<sequence>MSLSEKLTVILLSFLVGLLSYVAPQMDIPYSHNKLEVRIVNGDSGEIKDFPYLVFFYSQLNEKDVSVCAGSLISNNFVLTAAHCFYNNGTKIKIDSVYISAGSEFNTKKSPNKYIPDEITIHEDFDDETNLNDIAIVKLNKNASFANLTFAKLYKDIPESGDELKIAGWGKVSPEKDSKFSETFNVVKLEYPAQNSCDSSFKTKLNNKTSFCTFNKDGKGICQGDSGGPIVYSKLKPPPIIGITSSTITSENKTTSCGRDGDGSMFTSIIHYFDWIEVVTGLKKQEFTYSSDDI</sequence>
<keyword evidence="1" id="KW-1015">Disulfide bond</keyword>
<feature type="signal peptide" evidence="3">
    <location>
        <begin position="1"/>
        <end position="24"/>
    </location>
</feature>
<name>A0A1R0H2F1_9FUNG</name>
<dbReference type="EMBL" id="LSSL01000955">
    <property type="protein sequence ID" value="OLY83321.1"/>
    <property type="molecule type" value="Genomic_DNA"/>
</dbReference>
<accession>A0A1R0H2F1</accession>
<dbReference type="Proteomes" id="UP000187455">
    <property type="component" value="Unassembled WGS sequence"/>
</dbReference>
<evidence type="ECO:0000256" key="2">
    <source>
        <dbReference type="RuleBase" id="RU363034"/>
    </source>
</evidence>
<dbReference type="SUPFAM" id="SSF50494">
    <property type="entry name" value="Trypsin-like serine proteases"/>
    <property type="match status" value="1"/>
</dbReference>
<dbReference type="InterPro" id="IPR018114">
    <property type="entry name" value="TRYPSIN_HIS"/>
</dbReference>
<dbReference type="CDD" id="cd00190">
    <property type="entry name" value="Tryp_SPc"/>
    <property type="match status" value="1"/>
</dbReference>
<dbReference type="STRING" id="133383.A0A1R0H2F1"/>
<keyword evidence="6" id="KW-1185">Reference proteome</keyword>
<dbReference type="PROSITE" id="PS00134">
    <property type="entry name" value="TRYPSIN_HIS"/>
    <property type="match status" value="1"/>
</dbReference>
<dbReference type="InterPro" id="IPR001314">
    <property type="entry name" value="Peptidase_S1A"/>
</dbReference>
<dbReference type="PROSITE" id="PS00135">
    <property type="entry name" value="TRYPSIN_SER"/>
    <property type="match status" value="1"/>
</dbReference>
<gene>
    <name evidence="5" type="ORF">AYI68_g2536</name>
</gene>
<dbReference type="Pfam" id="PF00089">
    <property type="entry name" value="Trypsin"/>
    <property type="match status" value="1"/>
</dbReference>
<dbReference type="PROSITE" id="PS50240">
    <property type="entry name" value="TRYPSIN_DOM"/>
    <property type="match status" value="1"/>
</dbReference>
<comment type="caution">
    <text evidence="5">The sequence shown here is derived from an EMBL/GenBank/DDBJ whole genome shotgun (WGS) entry which is preliminary data.</text>
</comment>
<dbReference type="GO" id="GO:0004252">
    <property type="term" value="F:serine-type endopeptidase activity"/>
    <property type="evidence" value="ECO:0007669"/>
    <property type="project" value="InterPro"/>
</dbReference>
<evidence type="ECO:0000256" key="3">
    <source>
        <dbReference type="SAM" id="SignalP"/>
    </source>
</evidence>
<keyword evidence="2" id="KW-0720">Serine protease</keyword>
<evidence type="ECO:0000256" key="1">
    <source>
        <dbReference type="ARBA" id="ARBA00023157"/>
    </source>
</evidence>
<dbReference type="InterPro" id="IPR033116">
    <property type="entry name" value="TRYPSIN_SER"/>
</dbReference>
<dbReference type="SMART" id="SM00020">
    <property type="entry name" value="Tryp_SPc"/>
    <property type="match status" value="1"/>
</dbReference>
<dbReference type="PANTHER" id="PTHR24260:SF134">
    <property type="entry name" value="AT07769P-RELATED"/>
    <property type="match status" value="1"/>
</dbReference>
<feature type="domain" description="Peptidase S1" evidence="4">
    <location>
        <begin position="39"/>
        <end position="281"/>
    </location>
</feature>
<dbReference type="FunFam" id="2.40.10.10:FF:000068">
    <property type="entry name" value="transmembrane protease serine 2"/>
    <property type="match status" value="1"/>
</dbReference>
<dbReference type="OrthoDB" id="6380398at2759"/>
<dbReference type="InterPro" id="IPR043504">
    <property type="entry name" value="Peptidase_S1_PA_chymotrypsin"/>
</dbReference>
<keyword evidence="2" id="KW-0378">Hydrolase</keyword>
<evidence type="ECO:0000259" key="4">
    <source>
        <dbReference type="PROSITE" id="PS50240"/>
    </source>
</evidence>
<dbReference type="PANTHER" id="PTHR24260">
    <property type="match status" value="1"/>
</dbReference>
<dbReference type="AlphaFoldDB" id="A0A1R0H2F1"/>
<evidence type="ECO:0000313" key="5">
    <source>
        <dbReference type="EMBL" id="OLY83321.1"/>
    </source>
</evidence>
<keyword evidence="2 5" id="KW-0645">Protease</keyword>
<proteinExistence type="predicted"/>
<keyword evidence="3" id="KW-0732">Signal</keyword>